<gene>
    <name evidence="2" type="ORF">CFAM422_000629</name>
</gene>
<organism evidence="2 3">
    <name type="scientific">Trichoderma lentiforme</name>
    <dbReference type="NCBI Taxonomy" id="1567552"/>
    <lineage>
        <taxon>Eukaryota</taxon>
        <taxon>Fungi</taxon>
        <taxon>Dikarya</taxon>
        <taxon>Ascomycota</taxon>
        <taxon>Pezizomycotina</taxon>
        <taxon>Sordariomycetes</taxon>
        <taxon>Hypocreomycetidae</taxon>
        <taxon>Hypocreales</taxon>
        <taxon>Hypocreaceae</taxon>
        <taxon>Trichoderma</taxon>
    </lineage>
</organism>
<name>A0A9P4XR81_9HYPO</name>
<evidence type="ECO:0008006" key="4">
    <source>
        <dbReference type="Google" id="ProtNLM"/>
    </source>
</evidence>
<feature type="non-terminal residue" evidence="2">
    <location>
        <position position="607"/>
    </location>
</feature>
<evidence type="ECO:0000313" key="3">
    <source>
        <dbReference type="Proteomes" id="UP000801864"/>
    </source>
</evidence>
<comment type="caution">
    <text evidence="2">The sequence shown here is derived from an EMBL/GenBank/DDBJ whole genome shotgun (WGS) entry which is preliminary data.</text>
</comment>
<dbReference type="EMBL" id="QLNT01000001">
    <property type="protein sequence ID" value="KAF3077139.1"/>
    <property type="molecule type" value="Genomic_DNA"/>
</dbReference>
<feature type="region of interest" description="Disordered" evidence="1">
    <location>
        <begin position="26"/>
        <end position="55"/>
    </location>
</feature>
<evidence type="ECO:0000313" key="2">
    <source>
        <dbReference type="EMBL" id="KAF3077139.1"/>
    </source>
</evidence>
<keyword evidence="3" id="KW-1185">Reference proteome</keyword>
<accession>A0A9P4XR81</accession>
<dbReference type="Proteomes" id="UP000801864">
    <property type="component" value="Unassembled WGS sequence"/>
</dbReference>
<protein>
    <recommendedName>
        <fullName evidence="4">F-box domain-containing protein</fullName>
    </recommendedName>
</protein>
<dbReference type="AlphaFoldDB" id="A0A9P4XR81"/>
<reference evidence="2 3" key="1">
    <citation type="submission" date="2018-06" db="EMBL/GenBank/DDBJ databases">
        <title>Genome analysis of cellulolytic fungus Trichoderma lentiforme CFAM-422.</title>
        <authorList>
            <person name="Steindorff A.S."/>
            <person name="Formighieri E.F."/>
            <person name="Midorikawa G.E.O."/>
            <person name="Tamietti M.S."/>
            <person name="Ramos E.Z."/>
            <person name="Silva A.S."/>
            <person name="Bon E.P.S."/>
            <person name="Mendes T.D."/>
            <person name="Damaso M.C.T."/>
            <person name="Favaro L.C.L."/>
        </authorList>
    </citation>
    <scope>NUCLEOTIDE SEQUENCE [LARGE SCALE GENOMIC DNA]</scope>
    <source>
        <strain evidence="2 3">CFAM-422</strain>
    </source>
</reference>
<evidence type="ECO:0000256" key="1">
    <source>
        <dbReference type="SAM" id="MobiDB-lite"/>
    </source>
</evidence>
<sequence length="607" mass="69364">LFISHRRNSPSLANSAAVHPRPLGAHSCTFPPLPGPDASRSGLQPPASNPPDDAMNRLPPEIVDAILLQCVEAGPKNSILDLRLVCRAFDRIIKPYACRTLELEFSRLSKTSRLGRPRTDALQTVGYHCKSLYIDLMVLRDEMEVDFLNTVFARVPWMMDFCQSLQNLYCMGEMSFTEQEYYDAIEALLFNCREVERLRLSLPFQLVGRHCNAATIILANTFKALASRPEEDSASMKVLVLENVTDIAVCHLWMNPSDVMNIMRTVAVLEHLVIALRRHETDPPRVSMFGSCFWNIIEHAQHLVTLCIIGMEHDDRPPRGLKQTRFYQMPVDEWRARVLPPPRIMLENLTCLELKRVEISPDVFQRFAEAFGALMEELYLNEVYLKTEQSRDWNENSKKVLWVGIANQRPEEDDSWMAMMLRCTMPNLRICRASFLAYDLYIREDVNTTPEFDLVDPCGLARSLSQRFVEVVMGICQPPTPSGEPVEYLPQDSREDYLLHRVTDRPGVVRVTDYDTNAYQTAVENTTSGWQKSIDGVFTNCNPNTLDELHYIAETACQGMNEIHRRRNEWTAGNSLANEYTHNLLTGVDDPSAQLEFLTEDQPSNDR</sequence>
<proteinExistence type="predicted"/>